<evidence type="ECO:0000256" key="3">
    <source>
        <dbReference type="ARBA" id="ARBA00022679"/>
    </source>
</evidence>
<evidence type="ECO:0000313" key="6">
    <source>
        <dbReference type="Proteomes" id="UP001477672"/>
    </source>
</evidence>
<keyword evidence="3" id="KW-0808">Transferase</keyword>
<feature type="transmembrane region" description="Helical" evidence="4">
    <location>
        <begin position="333"/>
        <end position="366"/>
    </location>
</feature>
<feature type="transmembrane region" description="Helical" evidence="4">
    <location>
        <begin position="378"/>
        <end position="397"/>
    </location>
</feature>
<sequence>MTFLVFTRIVMICSILLGIYALYFGAIALVGLFRRTKAIPAAAPQKKFACVIAARNEALVIGNLVDSLYAQNYPADLFEVIVAPNNCTDETEAIARQHGARIFLAQGTIRSKGEVLTQIVDDVLLRENFDAMCVFDADNLVDQNFLQRMNDALCNGAQAAQGFRDSKNPEQSAISGCYSICYWMLNRFYNGSRATLGLSSLVNGSGFAVTTDLLRKLGGWHTCTMTEDYEFSAQCAIAGGRVDFVPDAVIYDEQPLTFVQSWRQRRRWTTGSLQGLQTYGSTLFREMILRRSIVCLDMYLTFLTPFVQLAGAVLGLVGTILLLMGKGFVIGSIFFNGVVAALILTLGGMLLSCLGTAAAATVTVLLKKENLHGMGWGIAAFWMFALSHMVLTLLSFVKQENVWRPIAHTSVKTMDDIAKSH</sequence>
<protein>
    <submittedName>
        <fullName evidence="5">Glycosyltransferase family 2 protein</fullName>
    </submittedName>
</protein>
<keyword evidence="4" id="KW-0472">Membrane</keyword>
<evidence type="ECO:0000256" key="2">
    <source>
        <dbReference type="ARBA" id="ARBA00022676"/>
    </source>
</evidence>
<gene>
    <name evidence="5" type="ORF">WMO24_10315</name>
</gene>
<keyword evidence="4" id="KW-0812">Transmembrane</keyword>
<reference evidence="5 6" key="1">
    <citation type="submission" date="2024-03" db="EMBL/GenBank/DDBJ databases">
        <title>Human intestinal bacterial collection.</title>
        <authorList>
            <person name="Pauvert C."/>
            <person name="Hitch T.C.A."/>
            <person name="Clavel T."/>
        </authorList>
    </citation>
    <scope>NUCLEOTIDE SEQUENCE [LARGE SCALE GENOMIC DNA]</scope>
    <source>
        <strain evidence="5 6">CLA-JM-H11</strain>
    </source>
</reference>
<evidence type="ECO:0000256" key="4">
    <source>
        <dbReference type="SAM" id="Phobius"/>
    </source>
</evidence>
<dbReference type="Pfam" id="PF13641">
    <property type="entry name" value="Glyco_tranf_2_3"/>
    <property type="match status" value="1"/>
</dbReference>
<name>A0ABV1GGM5_9FIRM</name>
<keyword evidence="2" id="KW-0328">Glycosyltransferase</keyword>
<dbReference type="PANTHER" id="PTHR43630">
    <property type="entry name" value="POLY-BETA-1,6-N-ACETYL-D-GLUCOSAMINE SYNTHASE"/>
    <property type="match status" value="1"/>
</dbReference>
<dbReference type="SUPFAM" id="SSF53448">
    <property type="entry name" value="Nucleotide-diphospho-sugar transferases"/>
    <property type="match status" value="1"/>
</dbReference>
<feature type="transmembrane region" description="Helical" evidence="4">
    <location>
        <begin position="6"/>
        <end position="33"/>
    </location>
</feature>
<dbReference type="InterPro" id="IPR029044">
    <property type="entry name" value="Nucleotide-diphossugar_trans"/>
</dbReference>
<dbReference type="EMBL" id="JBBMFA010000096">
    <property type="protein sequence ID" value="MEQ2520817.1"/>
    <property type="molecule type" value="Genomic_DNA"/>
</dbReference>
<dbReference type="CDD" id="cd06438">
    <property type="entry name" value="EpsO_like"/>
    <property type="match status" value="1"/>
</dbReference>
<evidence type="ECO:0000256" key="1">
    <source>
        <dbReference type="ARBA" id="ARBA00006739"/>
    </source>
</evidence>
<dbReference type="RefSeq" id="WP_349216363.1">
    <property type="nucleotide sequence ID" value="NZ_JBBMFA010000096.1"/>
</dbReference>
<evidence type="ECO:0000313" key="5">
    <source>
        <dbReference type="EMBL" id="MEQ2520817.1"/>
    </source>
</evidence>
<accession>A0ABV1GGM5</accession>
<dbReference type="Proteomes" id="UP001477672">
    <property type="component" value="Unassembled WGS sequence"/>
</dbReference>
<dbReference type="Gene3D" id="3.90.550.10">
    <property type="entry name" value="Spore Coat Polysaccharide Biosynthesis Protein SpsA, Chain A"/>
    <property type="match status" value="1"/>
</dbReference>
<keyword evidence="6" id="KW-1185">Reference proteome</keyword>
<comment type="caution">
    <text evidence="5">The sequence shown here is derived from an EMBL/GenBank/DDBJ whole genome shotgun (WGS) entry which is preliminary data.</text>
</comment>
<keyword evidence="4" id="KW-1133">Transmembrane helix</keyword>
<proteinExistence type="inferred from homology"/>
<organism evidence="5 6">
    <name type="scientific">Ruthenibacterium intestinale</name>
    <dbReference type="NCBI Taxonomy" id="3133163"/>
    <lineage>
        <taxon>Bacteria</taxon>
        <taxon>Bacillati</taxon>
        <taxon>Bacillota</taxon>
        <taxon>Clostridia</taxon>
        <taxon>Eubacteriales</taxon>
        <taxon>Oscillospiraceae</taxon>
        <taxon>Ruthenibacterium</taxon>
    </lineage>
</organism>
<dbReference type="PANTHER" id="PTHR43630:SF1">
    <property type="entry name" value="POLY-BETA-1,6-N-ACETYL-D-GLUCOSAMINE SYNTHASE"/>
    <property type="match status" value="1"/>
</dbReference>
<feature type="transmembrane region" description="Helical" evidence="4">
    <location>
        <begin position="299"/>
        <end position="321"/>
    </location>
</feature>
<comment type="similarity">
    <text evidence="1">Belongs to the glycosyltransferase 2 family.</text>
</comment>